<dbReference type="AlphaFoldDB" id="A0A1W1XXF7"/>
<protein>
    <submittedName>
        <fullName evidence="2">Uncharacterized protein</fullName>
    </submittedName>
</protein>
<feature type="region of interest" description="Disordered" evidence="1">
    <location>
        <begin position="19"/>
        <end position="60"/>
    </location>
</feature>
<gene>
    <name evidence="2" type="ORF">SAMN02745134_03557</name>
</gene>
<accession>A0A1W1XXF7</accession>
<dbReference type="STRING" id="1121291.SAMN02745134_03557"/>
<evidence type="ECO:0000313" key="3">
    <source>
        <dbReference type="Proteomes" id="UP000192468"/>
    </source>
</evidence>
<reference evidence="2 3" key="1">
    <citation type="submission" date="2017-04" db="EMBL/GenBank/DDBJ databases">
        <authorList>
            <person name="Afonso C.L."/>
            <person name="Miller P.J."/>
            <person name="Scott M.A."/>
            <person name="Spackman E."/>
            <person name="Goraichik I."/>
            <person name="Dimitrov K.M."/>
            <person name="Suarez D.L."/>
            <person name="Swayne D.E."/>
        </authorList>
    </citation>
    <scope>NUCLEOTIDE SEQUENCE [LARGE SCALE GENOMIC DNA]</scope>
    <source>
        <strain evidence="2 3">DSM 12555</strain>
    </source>
</reference>
<organism evidence="2 3">
    <name type="scientific">Clostridium acidisoli DSM 12555</name>
    <dbReference type="NCBI Taxonomy" id="1121291"/>
    <lineage>
        <taxon>Bacteria</taxon>
        <taxon>Bacillati</taxon>
        <taxon>Bacillota</taxon>
        <taxon>Clostridia</taxon>
        <taxon>Eubacteriales</taxon>
        <taxon>Clostridiaceae</taxon>
        <taxon>Clostridium</taxon>
    </lineage>
</organism>
<feature type="region of interest" description="Disordered" evidence="1">
    <location>
        <begin position="125"/>
        <end position="148"/>
    </location>
</feature>
<dbReference type="EMBL" id="FWXH01000026">
    <property type="protein sequence ID" value="SMC28537.1"/>
    <property type="molecule type" value="Genomic_DNA"/>
</dbReference>
<proteinExistence type="predicted"/>
<evidence type="ECO:0000256" key="1">
    <source>
        <dbReference type="SAM" id="MobiDB-lite"/>
    </source>
</evidence>
<feature type="compositionally biased region" description="Polar residues" evidence="1">
    <location>
        <begin position="33"/>
        <end position="44"/>
    </location>
</feature>
<feature type="compositionally biased region" description="Low complexity" evidence="1">
    <location>
        <begin position="45"/>
        <end position="59"/>
    </location>
</feature>
<dbReference type="Proteomes" id="UP000192468">
    <property type="component" value="Unassembled WGS sequence"/>
</dbReference>
<evidence type="ECO:0000313" key="2">
    <source>
        <dbReference type="EMBL" id="SMC28537.1"/>
    </source>
</evidence>
<keyword evidence="3" id="KW-1185">Reference proteome</keyword>
<name>A0A1W1XXF7_9CLOT</name>
<sequence>MSVISSNSNTLYTQANTQTSNTQGVHHHHHHQVSQPQDSVQLGKQDSQSSGSSTGDSSSILNSLVANGTITQSQESSIQGAFQSALQANSLGTYSSNGSTNTNPISSLVNSGTISQEQANSIQSAFKSAHHHVHQAQAADNSTQGGEDSLVQALESSTQSVNGSAQDSIDSLVQALDSSTQGASNN</sequence>
<dbReference type="RefSeq" id="WP_084117554.1">
    <property type="nucleotide sequence ID" value="NZ_FWXH01000026.1"/>
</dbReference>